<comment type="pathway">
    <text evidence="2">Nitrogen metabolism; (S)-allantoin degradation; allantoate from (S)-allantoin: step 1/1.</text>
</comment>
<evidence type="ECO:0000256" key="4">
    <source>
        <dbReference type="ARBA" id="ARBA00011881"/>
    </source>
</evidence>
<comment type="cofactor">
    <cofactor evidence="1">
        <name>Zn(2+)</name>
        <dbReference type="ChEBI" id="CHEBI:29105"/>
    </cofactor>
</comment>
<dbReference type="GO" id="GO:0006145">
    <property type="term" value="P:purine nucleobase catabolic process"/>
    <property type="evidence" value="ECO:0007669"/>
    <property type="project" value="TreeGrafter"/>
</dbReference>
<proteinExistence type="inferred from homology"/>
<sequence>MAKALRSTRVLTPQGIAPAVVMVEAGRIAELREWAEPPSEAKLFDFGDHLVLPGLVETHVHINDPGRSDWEGFETATQAAAAGGVTTLVDMPLNCVPETINVDALEAKRAAALGKAWVDWAAWGGIVRGNAESLLPLKEAGVAGFKCFLIHSGIDGFTSVDEADLRAALETLRGSGLPLLVHAEVPGPVNAKTNALNANSADWNNYFTFLASRPPLAEVQAVEMLMRLARDFDTPIHIAHLSAMQALPLLASAREYKLPITVETCVHYLWFAAEEIPDGAMEYKCAPPIRNAANREALWKALDEGLIDMVTTDHSPCPLAMKRHEEGRWDRAWGGIASLGLALPVMWTAISDRGLSPERLGEWMASKPARMAGLQDRKGALVAGADADFVIFDTDDKWTVTPADLHFRHRLSPYLGAQLRGRVRETWLRGHPIFRAGQFIGGAQGKEQVRQ</sequence>
<dbReference type="GO" id="GO:0005737">
    <property type="term" value="C:cytoplasm"/>
    <property type="evidence" value="ECO:0007669"/>
    <property type="project" value="TreeGrafter"/>
</dbReference>
<accession>A0A2N9L864</accession>
<dbReference type="GO" id="GO:0000256">
    <property type="term" value="P:allantoin catabolic process"/>
    <property type="evidence" value="ECO:0007669"/>
    <property type="project" value="InterPro"/>
</dbReference>
<dbReference type="InterPro" id="IPR017593">
    <property type="entry name" value="Allantoinase"/>
</dbReference>
<dbReference type="GO" id="GO:0008270">
    <property type="term" value="F:zinc ion binding"/>
    <property type="evidence" value="ECO:0007669"/>
    <property type="project" value="InterPro"/>
</dbReference>
<evidence type="ECO:0000256" key="1">
    <source>
        <dbReference type="ARBA" id="ARBA00001947"/>
    </source>
</evidence>
<evidence type="ECO:0000256" key="5">
    <source>
        <dbReference type="ARBA" id="ARBA00012863"/>
    </source>
</evidence>
<dbReference type="NCBIfam" id="TIGR03178">
    <property type="entry name" value="allantoinase"/>
    <property type="match status" value="1"/>
</dbReference>
<dbReference type="SUPFAM" id="SSF51556">
    <property type="entry name" value="Metallo-dependent hydrolases"/>
    <property type="match status" value="1"/>
</dbReference>
<protein>
    <recommendedName>
        <fullName evidence="5">allantoinase</fullName>
        <ecNumber evidence="5">3.5.2.5</ecNumber>
    </recommendedName>
</protein>
<dbReference type="Pfam" id="PF01979">
    <property type="entry name" value="Amidohydro_1"/>
    <property type="match status" value="1"/>
</dbReference>
<evidence type="ECO:0000256" key="7">
    <source>
        <dbReference type="ARBA" id="ARBA00022801"/>
    </source>
</evidence>
<evidence type="ECO:0000313" key="10">
    <source>
        <dbReference type="EMBL" id="SPE19165.1"/>
    </source>
</evidence>
<dbReference type="Proteomes" id="UP000239735">
    <property type="component" value="Unassembled WGS sequence"/>
</dbReference>
<evidence type="ECO:0000256" key="6">
    <source>
        <dbReference type="ARBA" id="ARBA00022723"/>
    </source>
</evidence>
<dbReference type="Gene3D" id="3.20.20.140">
    <property type="entry name" value="Metal-dependent hydrolases"/>
    <property type="match status" value="1"/>
</dbReference>
<dbReference type="PANTHER" id="PTHR43668:SF2">
    <property type="entry name" value="ALLANTOINASE"/>
    <property type="match status" value="1"/>
</dbReference>
<keyword evidence="8" id="KW-0862">Zinc</keyword>
<dbReference type="FunFam" id="3.20.20.140:FF:000032">
    <property type="entry name" value="Allantoinase Dal1"/>
    <property type="match status" value="1"/>
</dbReference>
<dbReference type="SUPFAM" id="SSF51338">
    <property type="entry name" value="Composite domain of metallo-dependent hydrolases"/>
    <property type="match status" value="1"/>
</dbReference>
<dbReference type="InterPro" id="IPR032466">
    <property type="entry name" value="Metal_Hydrolase"/>
</dbReference>
<comment type="similarity">
    <text evidence="3">Belongs to the metallo-dependent hydrolases superfamily. Allantoinase family.</text>
</comment>
<reference evidence="11" key="1">
    <citation type="submission" date="2018-02" db="EMBL/GenBank/DDBJ databases">
        <authorList>
            <person name="Hausmann B."/>
        </authorList>
    </citation>
    <scope>NUCLEOTIDE SEQUENCE [LARGE SCALE GENOMIC DNA]</scope>
    <source>
        <strain evidence="11">Peat soil MAG SbA5</strain>
    </source>
</reference>
<evidence type="ECO:0000259" key="9">
    <source>
        <dbReference type="Pfam" id="PF01979"/>
    </source>
</evidence>
<keyword evidence="7 10" id="KW-0378">Hydrolase</keyword>
<organism evidence="10 11">
    <name type="scientific">Candidatus Sulfuritelmatomonas gaucii</name>
    <dbReference type="NCBI Taxonomy" id="2043161"/>
    <lineage>
        <taxon>Bacteria</taxon>
        <taxon>Pseudomonadati</taxon>
        <taxon>Acidobacteriota</taxon>
        <taxon>Terriglobia</taxon>
        <taxon>Terriglobales</taxon>
        <taxon>Acidobacteriaceae</taxon>
        <taxon>Candidatus Sulfuritelmatomonas</taxon>
    </lineage>
</organism>
<evidence type="ECO:0000256" key="3">
    <source>
        <dbReference type="ARBA" id="ARBA00010368"/>
    </source>
</evidence>
<evidence type="ECO:0000256" key="2">
    <source>
        <dbReference type="ARBA" id="ARBA00004968"/>
    </source>
</evidence>
<evidence type="ECO:0000313" key="11">
    <source>
        <dbReference type="Proteomes" id="UP000239735"/>
    </source>
</evidence>
<dbReference type="AlphaFoldDB" id="A0A2N9L864"/>
<dbReference type="InterPro" id="IPR050138">
    <property type="entry name" value="DHOase/Allantoinase_Hydrolase"/>
</dbReference>
<dbReference type="GO" id="GO:0050897">
    <property type="term" value="F:cobalt ion binding"/>
    <property type="evidence" value="ECO:0007669"/>
    <property type="project" value="InterPro"/>
</dbReference>
<dbReference type="EMBL" id="OKRB01000078">
    <property type="protein sequence ID" value="SPE19165.1"/>
    <property type="molecule type" value="Genomic_DNA"/>
</dbReference>
<feature type="domain" description="Amidohydrolase-related" evidence="9">
    <location>
        <begin position="50"/>
        <end position="430"/>
    </location>
</feature>
<gene>
    <name evidence="10" type="primary">allB</name>
    <name evidence="10" type="ORF">SBA5_220011</name>
</gene>
<keyword evidence="6" id="KW-0479">Metal-binding</keyword>
<dbReference type="PANTHER" id="PTHR43668">
    <property type="entry name" value="ALLANTOINASE"/>
    <property type="match status" value="1"/>
</dbReference>
<dbReference type="InterPro" id="IPR006680">
    <property type="entry name" value="Amidohydro-rel"/>
</dbReference>
<name>A0A2N9L864_9BACT</name>
<dbReference type="GO" id="GO:0004038">
    <property type="term" value="F:allantoinase activity"/>
    <property type="evidence" value="ECO:0007669"/>
    <property type="project" value="UniProtKB-EC"/>
</dbReference>
<comment type="subunit">
    <text evidence="4">Homotetramer.</text>
</comment>
<dbReference type="InterPro" id="IPR011059">
    <property type="entry name" value="Metal-dep_hydrolase_composite"/>
</dbReference>
<evidence type="ECO:0000256" key="8">
    <source>
        <dbReference type="ARBA" id="ARBA00022833"/>
    </source>
</evidence>
<dbReference type="EC" id="3.5.2.5" evidence="5"/>
<dbReference type="OrthoDB" id="9765462at2"/>